<feature type="chain" id="PRO_5016587446" evidence="1">
    <location>
        <begin position="26"/>
        <end position="321"/>
    </location>
</feature>
<dbReference type="OrthoDB" id="420651at2"/>
<keyword evidence="1" id="KW-0732">Signal</keyword>
<dbReference type="Gene3D" id="3.60.15.10">
    <property type="entry name" value="Ribonuclease Z/Hydroxyacylglutathione hydrolase-like"/>
    <property type="match status" value="1"/>
</dbReference>
<accession>A0A369C2V4</accession>
<dbReference type="InterPro" id="IPR050855">
    <property type="entry name" value="NDM-1-like"/>
</dbReference>
<evidence type="ECO:0000313" key="4">
    <source>
        <dbReference type="Proteomes" id="UP000252707"/>
    </source>
</evidence>
<dbReference type="AlphaFoldDB" id="A0A369C2V4"/>
<dbReference type="PANTHER" id="PTHR42951:SF20">
    <property type="entry name" value="BETA LACTAMASE"/>
    <property type="match status" value="1"/>
</dbReference>
<proteinExistence type="predicted"/>
<dbReference type="InterPro" id="IPR001279">
    <property type="entry name" value="Metallo-B-lactamas"/>
</dbReference>
<name>A0A369C2V4_9GAMM</name>
<keyword evidence="3" id="KW-0378">Hydrolase</keyword>
<reference evidence="3 4" key="1">
    <citation type="submission" date="2018-07" db="EMBL/GenBank/DDBJ databases">
        <title>Genomic Encyclopedia of Type Strains, Phase IV (KMG-IV): sequencing the most valuable type-strain genomes for metagenomic binning, comparative biology and taxonomic classification.</title>
        <authorList>
            <person name="Goeker M."/>
        </authorList>
    </citation>
    <scope>NUCLEOTIDE SEQUENCE [LARGE SCALE GENOMIC DNA]</scope>
    <source>
        <strain evidence="3 4">DSM 26407</strain>
    </source>
</reference>
<keyword evidence="4" id="KW-1185">Reference proteome</keyword>
<dbReference type="GO" id="GO:0016787">
    <property type="term" value="F:hydrolase activity"/>
    <property type="evidence" value="ECO:0007669"/>
    <property type="project" value="UniProtKB-KW"/>
</dbReference>
<dbReference type="Pfam" id="PF00753">
    <property type="entry name" value="Lactamase_B"/>
    <property type="match status" value="1"/>
</dbReference>
<organism evidence="3 4">
    <name type="scientific">Thioalbus denitrificans</name>
    <dbReference type="NCBI Taxonomy" id="547122"/>
    <lineage>
        <taxon>Bacteria</taxon>
        <taxon>Pseudomonadati</taxon>
        <taxon>Pseudomonadota</taxon>
        <taxon>Gammaproteobacteria</taxon>
        <taxon>Chromatiales</taxon>
        <taxon>Ectothiorhodospiraceae</taxon>
        <taxon>Thioalbus</taxon>
    </lineage>
</organism>
<dbReference type="CDD" id="cd16282">
    <property type="entry name" value="metallo-hydrolase-like_MBL-fold"/>
    <property type="match status" value="1"/>
</dbReference>
<dbReference type="EMBL" id="QPJY01000007">
    <property type="protein sequence ID" value="RCX28310.1"/>
    <property type="molecule type" value="Genomic_DNA"/>
</dbReference>
<dbReference type="RefSeq" id="WP_114280251.1">
    <property type="nucleotide sequence ID" value="NZ_QPJY01000007.1"/>
</dbReference>
<comment type="caution">
    <text evidence="3">The sequence shown here is derived from an EMBL/GenBank/DDBJ whole genome shotgun (WGS) entry which is preliminary data.</text>
</comment>
<evidence type="ECO:0000256" key="1">
    <source>
        <dbReference type="SAM" id="SignalP"/>
    </source>
</evidence>
<dbReference type="SMART" id="SM00849">
    <property type="entry name" value="Lactamase_B"/>
    <property type="match status" value="1"/>
</dbReference>
<gene>
    <name evidence="3" type="ORF">DFQ59_10753</name>
</gene>
<dbReference type="PANTHER" id="PTHR42951">
    <property type="entry name" value="METALLO-BETA-LACTAMASE DOMAIN-CONTAINING"/>
    <property type="match status" value="1"/>
</dbReference>
<dbReference type="SUPFAM" id="SSF56281">
    <property type="entry name" value="Metallo-hydrolase/oxidoreductase"/>
    <property type="match status" value="1"/>
</dbReference>
<feature type="domain" description="Metallo-beta-lactamase" evidence="2">
    <location>
        <begin position="61"/>
        <end position="247"/>
    </location>
</feature>
<dbReference type="Proteomes" id="UP000252707">
    <property type="component" value="Unassembled WGS sequence"/>
</dbReference>
<protein>
    <submittedName>
        <fullName evidence="3">Glyoxylase-like metal-dependent hydrolase (Beta-lactamase superfamily II)</fullName>
    </submittedName>
</protein>
<evidence type="ECO:0000259" key="2">
    <source>
        <dbReference type="SMART" id="SM00849"/>
    </source>
</evidence>
<evidence type="ECO:0000313" key="3">
    <source>
        <dbReference type="EMBL" id="RCX28310.1"/>
    </source>
</evidence>
<feature type="signal peptide" evidence="1">
    <location>
        <begin position="1"/>
        <end position="25"/>
    </location>
</feature>
<dbReference type="InterPro" id="IPR036866">
    <property type="entry name" value="RibonucZ/Hydroxyglut_hydro"/>
</dbReference>
<sequence>MPLPRTALLALLALLLTGLPPAVPAAEYPPTGVEMTLQRVSAHGYYVQGQAGTAIENEGFVSNAGVVVTDAGVVVIDALGTPSLAWKLLEAIRTVTDRPVVKVLVTHYHADHILGLQVFRDQGAEVIAPAGAERYLNAPVARERLEERRFSLDPWVNDTTRLVWPDRYVADEERFSLGGVEFRLTVVGDAHSDADMTVFVENDRVLYSGDVIFEGRVPFLGSTNTRLWLETLRRMDSSGLAALVPGHGAHQAAPVESIGLTYRYLAHLRATMGAAVEELTPFDEAYRAADWSEFEHLPAFAEANRRNAYQVYLSLQNELFE</sequence>